<reference evidence="2" key="1">
    <citation type="submission" date="2023-07" db="EMBL/GenBank/DDBJ databases">
        <title>A chromosome-level genome assembly of Lolium multiflorum.</title>
        <authorList>
            <person name="Chen Y."/>
            <person name="Copetti D."/>
            <person name="Kolliker R."/>
            <person name="Studer B."/>
        </authorList>
    </citation>
    <scope>NUCLEOTIDE SEQUENCE</scope>
    <source>
        <strain evidence="2">02402/16</strain>
        <tissue evidence="2">Leaf</tissue>
    </source>
</reference>
<evidence type="ECO:0000313" key="3">
    <source>
        <dbReference type="Proteomes" id="UP001231189"/>
    </source>
</evidence>
<keyword evidence="3" id="KW-1185">Reference proteome</keyword>
<organism evidence="2 3">
    <name type="scientific">Lolium multiflorum</name>
    <name type="common">Italian ryegrass</name>
    <name type="synonym">Lolium perenne subsp. multiflorum</name>
    <dbReference type="NCBI Taxonomy" id="4521"/>
    <lineage>
        <taxon>Eukaryota</taxon>
        <taxon>Viridiplantae</taxon>
        <taxon>Streptophyta</taxon>
        <taxon>Embryophyta</taxon>
        <taxon>Tracheophyta</taxon>
        <taxon>Spermatophyta</taxon>
        <taxon>Magnoliopsida</taxon>
        <taxon>Liliopsida</taxon>
        <taxon>Poales</taxon>
        <taxon>Poaceae</taxon>
        <taxon>BOP clade</taxon>
        <taxon>Pooideae</taxon>
        <taxon>Poodae</taxon>
        <taxon>Poeae</taxon>
        <taxon>Poeae Chloroplast Group 2 (Poeae type)</taxon>
        <taxon>Loliodinae</taxon>
        <taxon>Loliinae</taxon>
        <taxon>Lolium</taxon>
    </lineage>
</organism>
<dbReference type="AlphaFoldDB" id="A0AAD8TT45"/>
<dbReference type="Gene3D" id="6.10.250.440">
    <property type="match status" value="1"/>
</dbReference>
<dbReference type="EMBL" id="JAUUTY010000001">
    <property type="protein sequence ID" value="KAK1693460.1"/>
    <property type="molecule type" value="Genomic_DNA"/>
</dbReference>
<comment type="caution">
    <text evidence="2">The sequence shown here is derived from an EMBL/GenBank/DDBJ whole genome shotgun (WGS) entry which is preliminary data.</text>
</comment>
<proteinExistence type="predicted"/>
<feature type="region of interest" description="Disordered" evidence="1">
    <location>
        <begin position="1"/>
        <end position="96"/>
    </location>
</feature>
<feature type="compositionally biased region" description="Basic residues" evidence="1">
    <location>
        <begin position="39"/>
        <end position="48"/>
    </location>
</feature>
<dbReference type="Proteomes" id="UP001231189">
    <property type="component" value="Unassembled WGS sequence"/>
</dbReference>
<protein>
    <submittedName>
        <fullName evidence="2">Uncharacterized protein</fullName>
    </submittedName>
</protein>
<gene>
    <name evidence="2" type="ORF">QYE76_010157</name>
</gene>
<evidence type="ECO:0000313" key="2">
    <source>
        <dbReference type="EMBL" id="KAK1693460.1"/>
    </source>
</evidence>
<accession>A0AAD8TT45</accession>
<feature type="compositionally biased region" description="Gly residues" evidence="1">
    <location>
        <begin position="58"/>
        <end position="68"/>
    </location>
</feature>
<evidence type="ECO:0000256" key="1">
    <source>
        <dbReference type="SAM" id="MobiDB-lite"/>
    </source>
</evidence>
<name>A0AAD8TT45_LOLMU</name>
<sequence length="233" mass="24808">MLGRGGRSAIRPSRATDRKRSRPRWGGREQEACAGARGRVGRAARRRPREAPARPGAAPGGRRGGPEAGPGQVRRSGAPGGGRAGPATRAKGQHTARMAPVPACNCEKDHLPPRCLRHASTPRPGCRPSASALGVIKSLDSFATENQDARDHGHDSLKLQAESMEEAMTGPTSLSTLETDINNLLQQVADDYEIEVSVGLPQTYAHTISRSSSTAAAGSYRHTFQKGRRLIEL</sequence>